<evidence type="ECO:0000256" key="2">
    <source>
        <dbReference type="ARBA" id="ARBA00022448"/>
    </source>
</evidence>
<organism evidence="10 11">
    <name type="scientific">Wohlfahrtiimonas chitiniclastica SH04</name>
    <dbReference type="NCBI Taxonomy" id="1261130"/>
    <lineage>
        <taxon>Bacteria</taxon>
        <taxon>Pseudomonadati</taxon>
        <taxon>Pseudomonadota</taxon>
        <taxon>Gammaproteobacteria</taxon>
        <taxon>Cardiobacteriales</taxon>
        <taxon>Ignatzschineriaceae</taxon>
        <taxon>Wohlfahrtiimonas</taxon>
    </lineage>
</organism>
<dbReference type="PIRSF" id="PIRSF006298">
    <property type="entry name" value="GtrA_prd"/>
    <property type="match status" value="1"/>
</dbReference>
<dbReference type="RefSeq" id="WP_008316320.1">
    <property type="nucleotide sequence ID" value="NZ_KB372782.1"/>
</dbReference>
<comment type="similarity">
    <text evidence="7">Belongs to the gtrA family.</text>
</comment>
<dbReference type="Proteomes" id="UP000011617">
    <property type="component" value="Unassembled WGS sequence"/>
</dbReference>
<dbReference type="PANTHER" id="PTHR38459">
    <property type="entry name" value="PROPHAGE BACTOPRENOL-LINKED GLUCOSE TRANSLOCASE HOMOLOG"/>
    <property type="match status" value="1"/>
</dbReference>
<dbReference type="OrthoDB" id="5616234at2"/>
<evidence type="ECO:0000256" key="6">
    <source>
        <dbReference type="ARBA" id="ARBA00025595"/>
    </source>
</evidence>
<protein>
    <recommendedName>
        <fullName evidence="7">Bactoprenol-linked glucose translocase</fullName>
    </recommendedName>
</protein>
<evidence type="ECO:0000256" key="7">
    <source>
        <dbReference type="PIRNR" id="PIRNR006298"/>
    </source>
</evidence>
<evidence type="ECO:0000259" key="9">
    <source>
        <dbReference type="Pfam" id="PF04138"/>
    </source>
</evidence>
<dbReference type="EMBL" id="AOBV01000009">
    <property type="protein sequence ID" value="ELV07693.1"/>
    <property type="molecule type" value="Genomic_DNA"/>
</dbReference>
<proteinExistence type="inferred from homology"/>
<dbReference type="Pfam" id="PF04138">
    <property type="entry name" value="GtrA_DPMS_TM"/>
    <property type="match status" value="1"/>
</dbReference>
<dbReference type="GO" id="GO:0005886">
    <property type="term" value="C:plasma membrane"/>
    <property type="evidence" value="ECO:0007669"/>
    <property type="project" value="TreeGrafter"/>
</dbReference>
<reference evidence="10 11" key="1">
    <citation type="journal article" date="2013" name="Genome Announc.">
        <title>Complete Genome Sequence of Wohlfahrtiimonas chitiniclastica Strain SH04, Isolated from Chrysomya megacephala Collected from Pudong International Airport in China.</title>
        <authorList>
            <person name="Cao X.M."/>
            <person name="Chen T."/>
            <person name="Xu L.Z."/>
            <person name="Yao L.S."/>
            <person name="Qi J."/>
            <person name="Zhang X.L."/>
            <person name="Yan Q.L."/>
            <person name="Deng Y.H."/>
            <person name="Guo T.Y."/>
            <person name="Wang J."/>
            <person name="Hu K.X."/>
            <person name="Xu B.L."/>
        </authorList>
    </citation>
    <scope>NUCLEOTIDE SEQUENCE [LARGE SCALE GENOMIC DNA]</scope>
    <source>
        <strain evidence="10 11">SH04</strain>
    </source>
</reference>
<comment type="caution">
    <text evidence="10">The sequence shown here is derived from an EMBL/GenBank/DDBJ whole genome shotgun (WGS) entry which is preliminary data.</text>
</comment>
<dbReference type="GO" id="GO:0000271">
    <property type="term" value="P:polysaccharide biosynthetic process"/>
    <property type="evidence" value="ECO:0007669"/>
    <property type="project" value="InterPro"/>
</dbReference>
<sequence>MFIRYVLVGFLNTAIHWMIFGICFWIFFLNQSSSNFIAFIFAVTFSFFMNAKFTFKKQPTSNRYILFTIFMGFLSFLIGKISDQFMFNPMITLVVFSALSLILGFIYSRFLVFR</sequence>
<accession>L8XUH5</accession>
<comment type="subcellular location">
    <subcellularLocation>
        <location evidence="1">Membrane</location>
        <topology evidence="1">Multi-pass membrane protein</topology>
    </subcellularLocation>
</comment>
<keyword evidence="11" id="KW-1185">Reference proteome</keyword>
<keyword evidence="4 8" id="KW-1133">Transmembrane helix</keyword>
<name>L8XUH5_9GAMM</name>
<evidence type="ECO:0000256" key="4">
    <source>
        <dbReference type="ARBA" id="ARBA00022989"/>
    </source>
</evidence>
<keyword evidence="5 8" id="KW-0472">Membrane</keyword>
<feature type="domain" description="GtrA/DPMS transmembrane" evidence="9">
    <location>
        <begin position="4"/>
        <end position="113"/>
    </location>
</feature>
<dbReference type="PANTHER" id="PTHR38459:SF1">
    <property type="entry name" value="PROPHAGE BACTOPRENOL-LINKED GLUCOSE TRANSLOCASE HOMOLOG"/>
    <property type="match status" value="1"/>
</dbReference>
<feature type="transmembrane region" description="Helical" evidence="8">
    <location>
        <begin position="7"/>
        <end position="28"/>
    </location>
</feature>
<feature type="transmembrane region" description="Helical" evidence="8">
    <location>
        <begin position="63"/>
        <end position="81"/>
    </location>
</feature>
<dbReference type="InterPro" id="IPR007267">
    <property type="entry name" value="GtrA_DPMS_TM"/>
</dbReference>
<keyword evidence="2 7" id="KW-0813">Transport</keyword>
<dbReference type="InterPro" id="IPR051401">
    <property type="entry name" value="GtrA_CellWall_Glycosyl"/>
</dbReference>
<dbReference type="HOGENOM" id="CLU_141008_0_0_6"/>
<dbReference type="AlphaFoldDB" id="L8XUH5"/>
<evidence type="ECO:0000313" key="10">
    <source>
        <dbReference type="EMBL" id="ELV07693.1"/>
    </source>
</evidence>
<evidence type="ECO:0000313" key="11">
    <source>
        <dbReference type="Proteomes" id="UP000011617"/>
    </source>
</evidence>
<feature type="transmembrane region" description="Helical" evidence="8">
    <location>
        <begin position="34"/>
        <end position="51"/>
    </location>
</feature>
<evidence type="ECO:0000256" key="1">
    <source>
        <dbReference type="ARBA" id="ARBA00004141"/>
    </source>
</evidence>
<gene>
    <name evidence="10" type="ORF">F387_01497</name>
</gene>
<feature type="transmembrane region" description="Helical" evidence="8">
    <location>
        <begin position="87"/>
        <end position="107"/>
    </location>
</feature>
<comment type="function">
    <text evidence="6 7">Involved in O antigen modification. Involved in the translocation of bactoprenol-linked glucose across the cytoplasmic membrane.</text>
</comment>
<evidence type="ECO:0000256" key="5">
    <source>
        <dbReference type="ARBA" id="ARBA00023136"/>
    </source>
</evidence>
<evidence type="ECO:0000256" key="3">
    <source>
        <dbReference type="ARBA" id="ARBA00022692"/>
    </source>
</evidence>
<keyword evidence="3 8" id="KW-0812">Transmembrane</keyword>
<dbReference type="InterPro" id="IPR016480">
    <property type="entry name" value="Glc_translocase_bactprenl-link"/>
</dbReference>
<evidence type="ECO:0000256" key="8">
    <source>
        <dbReference type="SAM" id="Phobius"/>
    </source>
</evidence>